<sequence>MTDPKLARPALTSLLNTALNDITRIAATLRELTERDGGLLRWGTAQCEALLARDALVRAPSLDPDRTRPDSPARRVEPHRTTTSNEAVATTFRTGATDAERALIKAAEIAPHPDDVLACLTAALHCARLHDALR</sequence>
<evidence type="ECO:0000256" key="1">
    <source>
        <dbReference type="SAM" id="MobiDB-lite"/>
    </source>
</evidence>
<feature type="compositionally biased region" description="Basic and acidic residues" evidence="1">
    <location>
        <begin position="63"/>
        <end position="80"/>
    </location>
</feature>
<proteinExistence type="predicted"/>
<keyword evidence="3" id="KW-1185">Reference proteome</keyword>
<feature type="region of interest" description="Disordered" evidence="1">
    <location>
        <begin position="61"/>
        <end position="85"/>
    </location>
</feature>
<dbReference type="AlphaFoldDB" id="A0A939PEP1"/>
<organism evidence="2 3">
    <name type="scientific">Actinomadura barringtoniae</name>
    <dbReference type="NCBI Taxonomy" id="1427535"/>
    <lineage>
        <taxon>Bacteria</taxon>
        <taxon>Bacillati</taxon>
        <taxon>Actinomycetota</taxon>
        <taxon>Actinomycetes</taxon>
        <taxon>Streptosporangiales</taxon>
        <taxon>Thermomonosporaceae</taxon>
        <taxon>Actinomadura</taxon>
    </lineage>
</organism>
<dbReference type="EMBL" id="JAGEOJ010000003">
    <property type="protein sequence ID" value="MBO2447136.1"/>
    <property type="molecule type" value="Genomic_DNA"/>
</dbReference>
<name>A0A939PEP1_9ACTN</name>
<gene>
    <name evidence="2" type="ORF">J4573_08565</name>
</gene>
<dbReference type="RefSeq" id="WP_208254738.1">
    <property type="nucleotide sequence ID" value="NZ_JAGEOJ010000003.1"/>
</dbReference>
<dbReference type="Proteomes" id="UP000669179">
    <property type="component" value="Unassembled WGS sequence"/>
</dbReference>
<evidence type="ECO:0000313" key="3">
    <source>
        <dbReference type="Proteomes" id="UP000669179"/>
    </source>
</evidence>
<protein>
    <submittedName>
        <fullName evidence="2">Uncharacterized protein</fullName>
    </submittedName>
</protein>
<reference evidence="2" key="1">
    <citation type="submission" date="2021-03" db="EMBL/GenBank/DDBJ databases">
        <authorList>
            <person name="Kanchanasin P."/>
            <person name="Saeng-In P."/>
            <person name="Phongsopitanun W."/>
            <person name="Yuki M."/>
            <person name="Kudo T."/>
            <person name="Ohkuma M."/>
            <person name="Tanasupawat S."/>
        </authorList>
    </citation>
    <scope>NUCLEOTIDE SEQUENCE</scope>
    <source>
        <strain evidence="2">GKU 128</strain>
    </source>
</reference>
<evidence type="ECO:0000313" key="2">
    <source>
        <dbReference type="EMBL" id="MBO2447136.1"/>
    </source>
</evidence>
<comment type="caution">
    <text evidence="2">The sequence shown here is derived from an EMBL/GenBank/DDBJ whole genome shotgun (WGS) entry which is preliminary data.</text>
</comment>
<accession>A0A939PEP1</accession>